<evidence type="ECO:0000313" key="3">
    <source>
        <dbReference type="Proteomes" id="UP000000763"/>
    </source>
</evidence>
<feature type="region of interest" description="Disordered" evidence="1">
    <location>
        <begin position="18"/>
        <end position="44"/>
    </location>
</feature>
<organism evidence="2 3">
    <name type="scientific">Oryza sativa subsp. japonica</name>
    <name type="common">Rice</name>
    <dbReference type="NCBI Taxonomy" id="39947"/>
    <lineage>
        <taxon>Eukaryota</taxon>
        <taxon>Viridiplantae</taxon>
        <taxon>Streptophyta</taxon>
        <taxon>Embryophyta</taxon>
        <taxon>Tracheophyta</taxon>
        <taxon>Spermatophyta</taxon>
        <taxon>Magnoliopsida</taxon>
        <taxon>Liliopsida</taxon>
        <taxon>Poales</taxon>
        <taxon>Poaceae</taxon>
        <taxon>BOP clade</taxon>
        <taxon>Oryzoideae</taxon>
        <taxon>Oryzeae</taxon>
        <taxon>Oryzinae</taxon>
        <taxon>Oryza</taxon>
        <taxon>Oryza sativa</taxon>
    </lineage>
</organism>
<protein>
    <submittedName>
        <fullName evidence="2">Uncharacterized protein</fullName>
    </submittedName>
</protein>
<gene>
    <name evidence="2" type="primary">P0048G02.29</name>
</gene>
<dbReference type="AlphaFoldDB" id="Q6ZAF3"/>
<evidence type="ECO:0000313" key="2">
    <source>
        <dbReference type="EMBL" id="BAD09792.1"/>
    </source>
</evidence>
<evidence type="ECO:0000256" key="1">
    <source>
        <dbReference type="SAM" id="MobiDB-lite"/>
    </source>
</evidence>
<name>Q6ZAF3_ORYSJ</name>
<sequence length="112" mass="11870">MSRVVKVGVANLAVTGGRGGGRWCRSGKKAKRGGRKGGSAHAILGERRRERELCLRELDAHGLERPGMRQQGTGGVWTDAATTERGDRPSVVSHARARGKPTGGGENRMVAV</sequence>
<proteinExistence type="predicted"/>
<reference evidence="3" key="1">
    <citation type="journal article" date="2005" name="Nature">
        <title>The map-based sequence of the rice genome.</title>
        <authorList>
            <consortium name="International rice genome sequencing project (IRGSP)"/>
            <person name="Matsumoto T."/>
            <person name="Wu J."/>
            <person name="Kanamori H."/>
            <person name="Katayose Y."/>
            <person name="Fujisawa M."/>
            <person name="Namiki N."/>
            <person name="Mizuno H."/>
            <person name="Yamamoto K."/>
            <person name="Antonio B.A."/>
            <person name="Baba T."/>
            <person name="Sakata K."/>
            <person name="Nagamura Y."/>
            <person name="Aoki H."/>
            <person name="Arikawa K."/>
            <person name="Arita K."/>
            <person name="Bito T."/>
            <person name="Chiden Y."/>
            <person name="Fujitsuka N."/>
            <person name="Fukunaka R."/>
            <person name="Hamada M."/>
            <person name="Harada C."/>
            <person name="Hayashi A."/>
            <person name="Hijishita S."/>
            <person name="Honda M."/>
            <person name="Hosokawa S."/>
            <person name="Ichikawa Y."/>
            <person name="Idonuma A."/>
            <person name="Iijima M."/>
            <person name="Ikeda M."/>
            <person name="Ikeno M."/>
            <person name="Ito K."/>
            <person name="Ito S."/>
            <person name="Ito T."/>
            <person name="Ito Y."/>
            <person name="Ito Y."/>
            <person name="Iwabuchi A."/>
            <person name="Kamiya K."/>
            <person name="Karasawa W."/>
            <person name="Kurita K."/>
            <person name="Katagiri S."/>
            <person name="Kikuta A."/>
            <person name="Kobayashi H."/>
            <person name="Kobayashi N."/>
            <person name="Machita K."/>
            <person name="Maehara T."/>
            <person name="Masukawa M."/>
            <person name="Mizubayashi T."/>
            <person name="Mukai Y."/>
            <person name="Nagasaki H."/>
            <person name="Nagata Y."/>
            <person name="Naito S."/>
            <person name="Nakashima M."/>
            <person name="Nakama Y."/>
            <person name="Nakamichi Y."/>
            <person name="Nakamura M."/>
            <person name="Meguro A."/>
            <person name="Negishi M."/>
            <person name="Ohta I."/>
            <person name="Ohta T."/>
            <person name="Okamoto M."/>
            <person name="Ono N."/>
            <person name="Saji S."/>
            <person name="Sakaguchi M."/>
            <person name="Sakai K."/>
            <person name="Shibata M."/>
            <person name="Shimokawa T."/>
            <person name="Song J."/>
            <person name="Takazaki Y."/>
            <person name="Terasawa K."/>
            <person name="Tsugane M."/>
            <person name="Tsuji K."/>
            <person name="Ueda S."/>
            <person name="Waki K."/>
            <person name="Yamagata H."/>
            <person name="Yamamoto M."/>
            <person name="Yamamoto S."/>
            <person name="Yamane H."/>
            <person name="Yoshiki S."/>
            <person name="Yoshihara R."/>
            <person name="Yukawa K."/>
            <person name="Zhong H."/>
            <person name="Yano M."/>
            <person name="Yuan Q."/>
            <person name="Ouyang S."/>
            <person name="Liu J."/>
            <person name="Jones K.M."/>
            <person name="Gansberger K."/>
            <person name="Moffat K."/>
            <person name="Hill J."/>
            <person name="Bera J."/>
            <person name="Fadrosh D."/>
            <person name="Jin S."/>
            <person name="Johri S."/>
            <person name="Kim M."/>
            <person name="Overton L."/>
            <person name="Reardon M."/>
            <person name="Tsitrin T."/>
            <person name="Vuong H."/>
            <person name="Weaver B."/>
            <person name="Ciecko A."/>
            <person name="Tallon L."/>
            <person name="Jackson J."/>
            <person name="Pai G."/>
            <person name="Aken S.V."/>
            <person name="Utterback T."/>
            <person name="Reidmuller S."/>
            <person name="Feldblyum T."/>
            <person name="Hsiao J."/>
            <person name="Zismann V."/>
            <person name="Iobst S."/>
            <person name="de Vazeille A.R."/>
            <person name="Buell C.R."/>
            <person name="Ying K."/>
            <person name="Li Y."/>
            <person name="Lu T."/>
            <person name="Huang Y."/>
            <person name="Zhao Q."/>
            <person name="Feng Q."/>
            <person name="Zhang L."/>
            <person name="Zhu J."/>
            <person name="Weng Q."/>
            <person name="Mu J."/>
            <person name="Lu Y."/>
            <person name="Fan D."/>
            <person name="Liu Y."/>
            <person name="Guan J."/>
            <person name="Zhang Y."/>
            <person name="Yu S."/>
            <person name="Liu X."/>
            <person name="Zhang Y."/>
            <person name="Hong G."/>
            <person name="Han B."/>
            <person name="Choisne N."/>
            <person name="Demange N."/>
            <person name="Orjeda G."/>
            <person name="Samain S."/>
            <person name="Cattolico L."/>
            <person name="Pelletier E."/>
            <person name="Couloux A."/>
            <person name="Segurens B."/>
            <person name="Wincker P."/>
            <person name="D'Hont A."/>
            <person name="Scarpelli C."/>
            <person name="Weissenbach J."/>
            <person name="Salanoubat M."/>
            <person name="Quetier F."/>
            <person name="Yu Y."/>
            <person name="Kim H.R."/>
            <person name="Rambo T."/>
            <person name="Currie J."/>
            <person name="Collura K."/>
            <person name="Luo M."/>
            <person name="Yang T."/>
            <person name="Ammiraju J.S.S."/>
            <person name="Engler F."/>
            <person name="Soderlund C."/>
            <person name="Wing R.A."/>
            <person name="Palmer L.E."/>
            <person name="de la Bastide M."/>
            <person name="Spiegel L."/>
            <person name="Nascimento L."/>
            <person name="Zutavern T."/>
            <person name="O'Shaughnessy A."/>
            <person name="Dike S."/>
            <person name="Dedhia N."/>
            <person name="Preston R."/>
            <person name="Balija V."/>
            <person name="McCombie W.R."/>
            <person name="Chow T."/>
            <person name="Chen H."/>
            <person name="Chung M."/>
            <person name="Chen C."/>
            <person name="Shaw J."/>
            <person name="Wu H."/>
            <person name="Hsiao K."/>
            <person name="Chao Y."/>
            <person name="Chu M."/>
            <person name="Cheng C."/>
            <person name="Hour A."/>
            <person name="Lee P."/>
            <person name="Lin S."/>
            <person name="Lin Y."/>
            <person name="Liou J."/>
            <person name="Liu S."/>
            <person name="Hsing Y."/>
            <person name="Raghuvanshi S."/>
            <person name="Mohanty A."/>
            <person name="Bharti A.K."/>
            <person name="Gaur A."/>
            <person name="Gupta V."/>
            <person name="Kumar D."/>
            <person name="Ravi V."/>
            <person name="Vij S."/>
            <person name="Kapur A."/>
            <person name="Khurana P."/>
            <person name="Khurana P."/>
            <person name="Khurana J.P."/>
            <person name="Tyagi A.K."/>
            <person name="Gaikwad K."/>
            <person name="Singh A."/>
            <person name="Dalal V."/>
            <person name="Srivastava S."/>
            <person name="Dixit A."/>
            <person name="Pal A.K."/>
            <person name="Ghazi I.A."/>
            <person name="Yadav M."/>
            <person name="Pandit A."/>
            <person name="Bhargava A."/>
            <person name="Sureshbabu K."/>
            <person name="Batra K."/>
            <person name="Sharma T.R."/>
            <person name="Mohapatra T."/>
            <person name="Singh N.K."/>
            <person name="Messing J."/>
            <person name="Nelson A.B."/>
            <person name="Fuks G."/>
            <person name="Kavchok S."/>
            <person name="Keizer G."/>
            <person name="Linton E."/>
            <person name="Llaca V."/>
            <person name="Song R."/>
            <person name="Tanyolac B."/>
            <person name="Young S."/>
            <person name="Ho-Il K."/>
            <person name="Hahn J.H."/>
            <person name="Sangsakoo G."/>
            <person name="Vanavichit A."/>
            <person name="de Mattos Luiz.A.T."/>
            <person name="Zimmer P.D."/>
            <person name="Malone G."/>
            <person name="Dellagostin O."/>
            <person name="de Oliveira A.C."/>
            <person name="Bevan M."/>
            <person name="Bancroft I."/>
            <person name="Minx P."/>
            <person name="Cordum H."/>
            <person name="Wilson R."/>
            <person name="Cheng Z."/>
            <person name="Jin W."/>
            <person name="Jiang J."/>
            <person name="Leong S.A."/>
            <person name="Iwama H."/>
            <person name="Gojobori T."/>
            <person name="Itoh T."/>
            <person name="Niimura Y."/>
            <person name="Fujii Y."/>
            <person name="Habara T."/>
            <person name="Sakai H."/>
            <person name="Sato Y."/>
            <person name="Wilson G."/>
            <person name="Kumar K."/>
            <person name="McCouch S."/>
            <person name="Juretic N."/>
            <person name="Hoen D."/>
            <person name="Wright S."/>
            <person name="Bruskiewich R."/>
            <person name="Bureau T."/>
            <person name="Miyao A."/>
            <person name="Hirochika H."/>
            <person name="Nishikawa T."/>
            <person name="Kadowaki K."/>
            <person name="Sugiura M."/>
            <person name="Burr B."/>
            <person name="Sasaki T."/>
        </authorList>
    </citation>
    <scope>NUCLEOTIDE SEQUENCE [LARGE SCALE GENOMIC DNA]</scope>
    <source>
        <strain evidence="3">cv. Nipponbare</strain>
    </source>
</reference>
<dbReference type="Proteomes" id="UP000000763">
    <property type="component" value="Chromosome 8"/>
</dbReference>
<accession>Q6ZAF3</accession>
<feature type="compositionally biased region" description="Basic residues" evidence="1">
    <location>
        <begin position="25"/>
        <end position="35"/>
    </location>
</feature>
<dbReference type="EMBL" id="AP004662">
    <property type="protein sequence ID" value="BAD09792.1"/>
    <property type="molecule type" value="Genomic_DNA"/>
</dbReference>
<reference evidence="3" key="2">
    <citation type="journal article" date="2008" name="Nucleic Acids Res.">
        <title>The rice annotation project database (RAP-DB): 2008 update.</title>
        <authorList>
            <consortium name="The rice annotation project (RAP)"/>
        </authorList>
    </citation>
    <scope>GENOME REANNOTATION</scope>
    <source>
        <strain evidence="3">cv. Nipponbare</strain>
    </source>
</reference>
<feature type="region of interest" description="Disordered" evidence="1">
    <location>
        <begin position="64"/>
        <end position="112"/>
    </location>
</feature>